<dbReference type="InterPro" id="IPR003697">
    <property type="entry name" value="Maf-like"/>
</dbReference>
<dbReference type="EC" id="3.6.1.9" evidence="4"/>
<feature type="active site" description="Proton acceptor" evidence="4">
    <location>
        <position position="83"/>
    </location>
</feature>
<organism evidence="5 6">
    <name type="scientific">Gimesia maris</name>
    <dbReference type="NCBI Taxonomy" id="122"/>
    <lineage>
        <taxon>Bacteria</taxon>
        <taxon>Pseudomonadati</taxon>
        <taxon>Planctomycetota</taxon>
        <taxon>Planctomycetia</taxon>
        <taxon>Planctomycetales</taxon>
        <taxon>Planctomycetaceae</taxon>
        <taxon>Gimesia</taxon>
    </lineage>
</organism>
<evidence type="ECO:0000313" key="5">
    <source>
        <dbReference type="EMBL" id="QEG18505.1"/>
    </source>
</evidence>
<dbReference type="SUPFAM" id="SSF52972">
    <property type="entry name" value="ITPase-like"/>
    <property type="match status" value="1"/>
</dbReference>
<dbReference type="HAMAP" id="MF_00528">
    <property type="entry name" value="Maf"/>
    <property type="match status" value="1"/>
</dbReference>
<dbReference type="InterPro" id="IPR029001">
    <property type="entry name" value="ITPase-like_fam"/>
</dbReference>
<dbReference type="PANTHER" id="PTHR43213:SF5">
    <property type="entry name" value="BIFUNCTIONAL DTTP_UTP PYROPHOSPHATASE_METHYLTRANSFERASE PROTEIN-RELATED"/>
    <property type="match status" value="1"/>
</dbReference>
<name>A0ABX5YS01_9PLAN</name>
<comment type="similarity">
    <text evidence="4">Belongs to the Maf family. YhdE subfamily.</text>
</comment>
<dbReference type="EMBL" id="CP042910">
    <property type="protein sequence ID" value="QEG18505.1"/>
    <property type="molecule type" value="Genomic_DNA"/>
</dbReference>
<dbReference type="Proteomes" id="UP000322887">
    <property type="component" value="Chromosome"/>
</dbReference>
<comment type="catalytic activity">
    <reaction evidence="4">
        <text>dTTP + H2O = dTMP + diphosphate + H(+)</text>
        <dbReference type="Rhea" id="RHEA:28534"/>
        <dbReference type="ChEBI" id="CHEBI:15377"/>
        <dbReference type="ChEBI" id="CHEBI:15378"/>
        <dbReference type="ChEBI" id="CHEBI:33019"/>
        <dbReference type="ChEBI" id="CHEBI:37568"/>
        <dbReference type="ChEBI" id="CHEBI:63528"/>
        <dbReference type="EC" id="3.6.1.9"/>
    </reaction>
</comment>
<dbReference type="Pfam" id="PF02545">
    <property type="entry name" value="Maf"/>
    <property type="match status" value="1"/>
</dbReference>
<dbReference type="PANTHER" id="PTHR43213">
    <property type="entry name" value="BIFUNCTIONAL DTTP/UTP PYROPHOSPHATASE/METHYLTRANSFERASE PROTEIN-RELATED"/>
    <property type="match status" value="1"/>
</dbReference>
<comment type="caution">
    <text evidence="4">Lacks conserved residue(s) required for the propagation of feature annotation.</text>
</comment>
<accession>A0ABX5YS01</accession>
<proteinExistence type="inferred from homology"/>
<sequence>MYLSRIILGSRSPRRNELLSQLLPETQIEIVPPADPEEPGFESLHGLDAIQQQLISICTAKNEDVFKQMQAAGNDSVPILTADTIVVVKRESVGLVVLGQPPATSDWQETVRDWFLNDYAGQTHQVLTGVCLRVNQRIMIQTAETQVTFYDQAYIRARLDWYLSTQESRGKAGGYAIQGAGSIFVNRIEGSLSNVVGLPLETVFEMLNHSQTV</sequence>
<evidence type="ECO:0000313" key="6">
    <source>
        <dbReference type="Proteomes" id="UP000322887"/>
    </source>
</evidence>
<feature type="site" description="Important for substrate specificity" evidence="4">
    <location>
        <position position="84"/>
    </location>
</feature>
<evidence type="ECO:0000256" key="4">
    <source>
        <dbReference type="HAMAP-Rule" id="MF_00528"/>
    </source>
</evidence>
<keyword evidence="3 4" id="KW-0546">Nucleotide metabolism</keyword>
<evidence type="ECO:0000256" key="1">
    <source>
        <dbReference type="ARBA" id="ARBA00001968"/>
    </source>
</evidence>
<gene>
    <name evidence="5" type="primary">yhdE</name>
    <name evidence="5" type="ORF">GmarT_43940</name>
</gene>
<feature type="site" description="Important for substrate specificity" evidence="4">
    <location>
        <position position="14"/>
    </location>
</feature>
<evidence type="ECO:0000256" key="2">
    <source>
        <dbReference type="ARBA" id="ARBA00022801"/>
    </source>
</evidence>
<reference evidence="5 6" key="1">
    <citation type="submission" date="2019-08" db="EMBL/GenBank/DDBJ databases">
        <title>Deep-cultivation of Planctomycetes and their phenomic and genomic characterization uncovers novel biology.</title>
        <authorList>
            <person name="Wiegand S."/>
            <person name="Jogler M."/>
            <person name="Boedeker C."/>
            <person name="Pinto D."/>
            <person name="Vollmers J."/>
            <person name="Rivas-Marin E."/>
            <person name="Kohn T."/>
            <person name="Peeters S.H."/>
            <person name="Heuer A."/>
            <person name="Rast P."/>
            <person name="Oberbeckmann S."/>
            <person name="Bunk B."/>
            <person name="Jeske O."/>
            <person name="Meyerdierks A."/>
            <person name="Storesund J.E."/>
            <person name="Kallscheuer N."/>
            <person name="Luecker S."/>
            <person name="Lage O.M."/>
            <person name="Pohl T."/>
            <person name="Merkel B.J."/>
            <person name="Hornburger P."/>
            <person name="Mueller R.-W."/>
            <person name="Bruemmer F."/>
            <person name="Labrenz M."/>
            <person name="Spormann A.M."/>
            <person name="Op den Camp H."/>
            <person name="Overmann J."/>
            <person name="Amann R."/>
            <person name="Jetten M.S.M."/>
            <person name="Mascher T."/>
            <person name="Medema M.H."/>
            <person name="Devos D.P."/>
            <person name="Kaster A.-K."/>
            <person name="Ovreas L."/>
            <person name="Rohde M."/>
            <person name="Galperin M.Y."/>
            <person name="Jogler C."/>
        </authorList>
    </citation>
    <scope>NUCLEOTIDE SEQUENCE [LARGE SCALE GENOMIC DNA]</scope>
    <source>
        <strain evidence="5 6">DSM 8797</strain>
    </source>
</reference>
<dbReference type="GeneID" id="98648865"/>
<comment type="function">
    <text evidence="4">Nucleoside triphosphate pyrophosphatase that hydrolyzes dTTP and UTP. May have a dual role in cell division arrest and in preventing the incorporation of modified nucleotides into cellular nucleic acids.</text>
</comment>
<keyword evidence="6" id="KW-1185">Reference proteome</keyword>
<comment type="cofactor">
    <cofactor evidence="1 4">
        <name>a divalent metal cation</name>
        <dbReference type="ChEBI" id="CHEBI:60240"/>
    </cofactor>
</comment>
<dbReference type="PIRSF" id="PIRSF006305">
    <property type="entry name" value="Maf"/>
    <property type="match status" value="1"/>
</dbReference>
<dbReference type="RefSeq" id="WP_002643890.1">
    <property type="nucleotide sequence ID" value="NZ_CP042910.1"/>
</dbReference>
<comment type="subcellular location">
    <subcellularLocation>
        <location evidence="4">Cytoplasm</location>
    </subcellularLocation>
</comment>
<keyword evidence="2 4" id="KW-0378">Hydrolase</keyword>
<protein>
    <recommendedName>
        <fullName evidence="4">dTTP/UTP pyrophosphatase</fullName>
        <shortName evidence="4">dTTPase/UTPase</shortName>
        <ecNumber evidence="4">3.6.1.9</ecNumber>
    </recommendedName>
    <alternativeName>
        <fullName evidence="4">Nucleoside triphosphate pyrophosphatase</fullName>
    </alternativeName>
    <alternativeName>
        <fullName evidence="4">Nucleotide pyrophosphatase</fullName>
        <shortName evidence="4">Nucleotide PPase</shortName>
    </alternativeName>
</protein>
<comment type="catalytic activity">
    <reaction evidence="4">
        <text>UTP + H2O = UMP + diphosphate + H(+)</text>
        <dbReference type="Rhea" id="RHEA:29395"/>
        <dbReference type="ChEBI" id="CHEBI:15377"/>
        <dbReference type="ChEBI" id="CHEBI:15378"/>
        <dbReference type="ChEBI" id="CHEBI:33019"/>
        <dbReference type="ChEBI" id="CHEBI:46398"/>
        <dbReference type="ChEBI" id="CHEBI:57865"/>
        <dbReference type="EC" id="3.6.1.9"/>
    </reaction>
</comment>
<evidence type="ECO:0000256" key="3">
    <source>
        <dbReference type="ARBA" id="ARBA00023080"/>
    </source>
</evidence>
<feature type="site" description="Important for substrate specificity" evidence="4">
    <location>
        <position position="178"/>
    </location>
</feature>
<keyword evidence="4" id="KW-0963">Cytoplasm</keyword>
<dbReference type="Gene3D" id="3.90.950.10">
    <property type="match status" value="1"/>
</dbReference>